<accession>A0ABY6KZF1</accession>
<reference evidence="1 2" key="1">
    <citation type="submission" date="2022-01" db="EMBL/GenBank/DDBJ databases">
        <title>A chromosomal length assembly of Cordylochernes scorpioides.</title>
        <authorList>
            <person name="Zeh D."/>
            <person name="Zeh J."/>
        </authorList>
    </citation>
    <scope>NUCLEOTIDE SEQUENCE [LARGE SCALE GENOMIC DNA]</scope>
    <source>
        <strain evidence="1">IN4F17</strain>
        <tissue evidence="1">Whole Body</tissue>
    </source>
</reference>
<evidence type="ECO:0000313" key="1">
    <source>
        <dbReference type="EMBL" id="UYV74264.1"/>
    </source>
</evidence>
<protein>
    <submittedName>
        <fullName evidence="1">Uncharacterized protein</fullName>
    </submittedName>
</protein>
<keyword evidence="2" id="KW-1185">Reference proteome</keyword>
<proteinExistence type="predicted"/>
<sequence>MHNIVLDDSRVKVCEMAEAVGISEERVRGILHKELGRQKLFTSLVLPHTCAERFIFPPLFLSHDDDCYVRSHGLNGNGPCCLIEVESSGCSSNFISKFQGSSITPADTFLPIDRLFYQLGFNTYLNLFFLLIPSTRDNHGHDDHGG</sequence>
<dbReference type="EMBL" id="CP092873">
    <property type="protein sequence ID" value="UYV74264.1"/>
    <property type="molecule type" value="Genomic_DNA"/>
</dbReference>
<evidence type="ECO:0000313" key="2">
    <source>
        <dbReference type="Proteomes" id="UP001235939"/>
    </source>
</evidence>
<gene>
    <name evidence="1" type="ORF">LAZ67_11002708</name>
</gene>
<organism evidence="1 2">
    <name type="scientific">Cordylochernes scorpioides</name>
    <dbReference type="NCBI Taxonomy" id="51811"/>
    <lineage>
        <taxon>Eukaryota</taxon>
        <taxon>Metazoa</taxon>
        <taxon>Ecdysozoa</taxon>
        <taxon>Arthropoda</taxon>
        <taxon>Chelicerata</taxon>
        <taxon>Arachnida</taxon>
        <taxon>Pseudoscorpiones</taxon>
        <taxon>Cheliferoidea</taxon>
        <taxon>Chernetidae</taxon>
        <taxon>Cordylochernes</taxon>
    </lineage>
</organism>
<name>A0ABY6KZF1_9ARAC</name>
<dbReference type="Proteomes" id="UP001235939">
    <property type="component" value="Chromosome 11"/>
</dbReference>